<organism evidence="1">
    <name type="scientific">Zea mays</name>
    <name type="common">Maize</name>
    <dbReference type="NCBI Taxonomy" id="4577"/>
    <lineage>
        <taxon>Eukaryota</taxon>
        <taxon>Viridiplantae</taxon>
        <taxon>Streptophyta</taxon>
        <taxon>Embryophyta</taxon>
        <taxon>Tracheophyta</taxon>
        <taxon>Spermatophyta</taxon>
        <taxon>Magnoliopsida</taxon>
        <taxon>Liliopsida</taxon>
        <taxon>Poales</taxon>
        <taxon>Poaceae</taxon>
        <taxon>PACMAD clade</taxon>
        <taxon>Panicoideae</taxon>
        <taxon>Andropogonodae</taxon>
        <taxon>Andropogoneae</taxon>
        <taxon>Tripsacinae</taxon>
        <taxon>Zea</taxon>
    </lineage>
</organism>
<evidence type="ECO:0000313" key="1">
    <source>
        <dbReference type="EMBL" id="ACR34944.1"/>
    </source>
</evidence>
<sequence>MTQNCILLSGRRSSWERLILDDRTVVGVGHPVGGDDMVSHQRLAGLVRNAQGEWRGEAVAGVEPPDGSPGLAHRRPRRRVGLHEVHLHRVAVAVFELDQHREVDGVGALLDVERHLLPGVVAGHPLELDVDDAGVAELVVAAGLGHGAERRAAEVEVVLGHGVVVHVSDDHRLWVAGAGRVVLASYLVAGAAALAVLEQGLVAARRHCRERRQIHVLESTGTTVVIRAGAGGRTVPGGPGSIPAGIGGEVGGVKAHRPRARATRYKEQEERCTKCNYYCGGQGCGHHSIPKRAAS</sequence>
<name>C4J194_MAIZE</name>
<dbReference type="AlphaFoldDB" id="C4J194"/>
<reference evidence="1" key="2">
    <citation type="submission" date="2012-06" db="EMBL/GenBank/DDBJ databases">
        <authorList>
            <person name="Yu Y."/>
            <person name="Currie J."/>
            <person name="Lomeli R."/>
            <person name="Angelova A."/>
            <person name="Collura K."/>
            <person name="Wissotski M."/>
            <person name="Campos D."/>
            <person name="Kudrna D."/>
            <person name="Golser W."/>
            <person name="Ashely E."/>
            <person name="Descour A."/>
            <person name="Fernandes J."/>
            <person name="Soderlund C."/>
            <person name="Walbot V."/>
        </authorList>
    </citation>
    <scope>NUCLEOTIDE SEQUENCE</scope>
    <source>
        <strain evidence="1">B73</strain>
    </source>
</reference>
<reference evidence="1" key="1">
    <citation type="journal article" date="2009" name="PLoS Genet.">
        <title>Sequencing, mapping, and analysis of 27,455 maize full-length cDNAs.</title>
        <authorList>
            <person name="Soderlund C."/>
            <person name="Descour A."/>
            <person name="Kudrna D."/>
            <person name="Bomhoff M."/>
            <person name="Boyd L."/>
            <person name="Currie J."/>
            <person name="Angelova A."/>
            <person name="Collura K."/>
            <person name="Wissotski M."/>
            <person name="Ashley E."/>
            <person name="Morrow D."/>
            <person name="Fernandes J."/>
            <person name="Walbot V."/>
            <person name="Yu Y."/>
        </authorList>
    </citation>
    <scope>NUCLEOTIDE SEQUENCE</scope>
    <source>
        <strain evidence="1">B73</strain>
    </source>
</reference>
<protein>
    <submittedName>
        <fullName evidence="1">Uncharacterized protein</fullName>
    </submittedName>
</protein>
<proteinExistence type="evidence at transcript level"/>
<dbReference type="EMBL" id="BT084591">
    <property type="protein sequence ID" value="ACR34944.1"/>
    <property type="molecule type" value="mRNA"/>
</dbReference>
<accession>C4J194</accession>